<dbReference type="HOGENOM" id="CLU_2811180_0_0_12"/>
<keyword evidence="1" id="KW-0472">Membrane</keyword>
<name>Q73PS8_TREDE</name>
<evidence type="ECO:0000313" key="2">
    <source>
        <dbReference type="EMBL" id="AAS11211.1"/>
    </source>
</evidence>
<sequence length="67" mass="7894">MKKYFLYLKKGLIWSMLTVALIPFIHYLFVNSWYDWSWFALAIPIFILLGGPLYVAAVEKINTAKKH</sequence>
<dbReference type="GeneID" id="2740625"/>
<keyword evidence="3" id="KW-1185">Reference proteome</keyword>
<evidence type="ECO:0000256" key="1">
    <source>
        <dbReference type="SAM" id="Phobius"/>
    </source>
</evidence>
<keyword evidence="1" id="KW-1133">Transmembrane helix</keyword>
<dbReference type="AlphaFoldDB" id="Q73PS8"/>
<gene>
    <name evidence="2" type="ordered locus">TDE_0718</name>
</gene>
<accession>Q73PS8</accession>
<proteinExistence type="predicted"/>
<reference evidence="2 3" key="1">
    <citation type="journal article" date="2004" name="Proc. Natl. Acad. Sci. U.S.A.">
        <title>Comparison of the genome of the oral pathogen Treponema denticola with other spirochete genomes.</title>
        <authorList>
            <person name="Seshadri R."/>
            <person name="Myers G.S."/>
            <person name="Tettelin H."/>
            <person name="Eisen J.A."/>
            <person name="Heidelberg J.F."/>
            <person name="Dodson R.J."/>
            <person name="Davidsen T.M."/>
            <person name="DeBoy R.T."/>
            <person name="Fouts D.E."/>
            <person name="Haft D.H."/>
            <person name="Selengut J."/>
            <person name="Ren Q."/>
            <person name="Brinkac L.M."/>
            <person name="Madupu R."/>
            <person name="Kolonay J."/>
            <person name="Durkin S.A."/>
            <person name="Daugherty S.C."/>
            <person name="Shetty J."/>
            <person name="Shvartsbeyn A."/>
            <person name="Gebregeorgis E."/>
            <person name="Geer K."/>
            <person name="Tsegaye G."/>
            <person name="Malek J."/>
            <person name="Ayodeji B."/>
            <person name="Shatsman S."/>
            <person name="McLeod M.P."/>
            <person name="Smajs D."/>
            <person name="Howell J.K."/>
            <person name="Pal S."/>
            <person name="Amin A."/>
            <person name="Vashisth P."/>
            <person name="McNeill T.Z."/>
            <person name="Xiang Q."/>
            <person name="Sodergren E."/>
            <person name="Baca E."/>
            <person name="Weinstock G.M."/>
            <person name="Norris S.J."/>
            <person name="Fraser C.M."/>
            <person name="Paulsen I.T."/>
        </authorList>
    </citation>
    <scope>NUCLEOTIDE SEQUENCE [LARGE SCALE GENOMIC DNA]</scope>
    <source>
        <strain evidence="3">ATCC 35405 / DSM 14222 / CIP 103919 / JCM 8153 / KCTC 15104</strain>
    </source>
</reference>
<keyword evidence="1" id="KW-0812">Transmembrane</keyword>
<feature type="transmembrane region" description="Helical" evidence="1">
    <location>
        <begin position="36"/>
        <end position="57"/>
    </location>
</feature>
<dbReference type="KEGG" id="tde:TDE_0718"/>
<organism evidence="2 3">
    <name type="scientific">Treponema denticola (strain ATCC 35405 / DSM 14222 / CIP 103919 / JCM 8153 / KCTC 15104)</name>
    <dbReference type="NCBI Taxonomy" id="243275"/>
    <lineage>
        <taxon>Bacteria</taxon>
        <taxon>Pseudomonadati</taxon>
        <taxon>Spirochaetota</taxon>
        <taxon>Spirochaetia</taxon>
        <taxon>Spirochaetales</taxon>
        <taxon>Treponemataceae</taxon>
        <taxon>Treponema</taxon>
    </lineage>
</organism>
<dbReference type="Proteomes" id="UP000008212">
    <property type="component" value="Chromosome"/>
</dbReference>
<evidence type="ECO:0000313" key="3">
    <source>
        <dbReference type="Proteomes" id="UP000008212"/>
    </source>
</evidence>
<protein>
    <submittedName>
        <fullName evidence="2">Uncharacterized protein</fullName>
    </submittedName>
</protein>
<dbReference type="STRING" id="243275.TDE_0718"/>
<dbReference type="EMBL" id="AE017226">
    <property type="protein sequence ID" value="AAS11211.1"/>
    <property type="molecule type" value="Genomic_DNA"/>
</dbReference>
<dbReference type="PaxDb" id="243275-TDE_0718"/>
<dbReference type="RefSeq" id="WP_002681954.1">
    <property type="nucleotide sequence ID" value="NC_002967.9"/>
</dbReference>
<feature type="transmembrane region" description="Helical" evidence="1">
    <location>
        <begin position="12"/>
        <end position="30"/>
    </location>
</feature>